<reference evidence="1 2" key="1">
    <citation type="journal article" date="2016" name="Genome Announc.">
        <title>Whole-Genome Sequence of Rummeliibacillus stabekisii Strain PP9 Isolated from Antarctic Soil.</title>
        <authorList>
            <person name="da Mota F.F."/>
            <person name="Vollu R.E."/>
            <person name="Jurelevicius D."/>
            <person name="Seldin L."/>
        </authorList>
    </citation>
    <scope>NUCLEOTIDE SEQUENCE [LARGE SCALE GENOMIC DNA]</scope>
    <source>
        <strain evidence="1 2">PP9</strain>
    </source>
</reference>
<evidence type="ECO:0000313" key="2">
    <source>
        <dbReference type="Proteomes" id="UP000076021"/>
    </source>
</evidence>
<sequence>MNTRRRNKILKDIAHQEAARLIQSGCHAKVHKMVDENCYVVTANNSGGELTIFIDRLEGPYHTCLTKKEIKNVF</sequence>
<dbReference type="STRING" id="241244.ATY39_06960"/>
<organism evidence="1 2">
    <name type="scientific">Rummeliibacillus stabekisii</name>
    <dbReference type="NCBI Taxonomy" id="241244"/>
    <lineage>
        <taxon>Bacteria</taxon>
        <taxon>Bacillati</taxon>
        <taxon>Bacillota</taxon>
        <taxon>Bacilli</taxon>
        <taxon>Bacillales</taxon>
        <taxon>Caryophanaceae</taxon>
        <taxon>Rummeliibacillus</taxon>
    </lineage>
</organism>
<gene>
    <name evidence="1" type="ORF">ATY39_06960</name>
</gene>
<evidence type="ECO:0008006" key="3">
    <source>
        <dbReference type="Google" id="ProtNLM"/>
    </source>
</evidence>
<dbReference type="EMBL" id="CP014806">
    <property type="protein sequence ID" value="AMW99227.1"/>
    <property type="molecule type" value="Genomic_DNA"/>
</dbReference>
<name>A0A143HBU3_9BACL</name>
<protein>
    <recommendedName>
        <fullName evidence="3">PepSY domain-containing protein</fullName>
    </recommendedName>
</protein>
<dbReference type="Proteomes" id="UP000076021">
    <property type="component" value="Chromosome"/>
</dbReference>
<keyword evidence="2" id="KW-1185">Reference proteome</keyword>
<proteinExistence type="predicted"/>
<reference evidence="2" key="2">
    <citation type="submission" date="2016-03" db="EMBL/GenBank/DDBJ databases">
        <authorList>
            <person name="Ploux O."/>
        </authorList>
    </citation>
    <scope>NUCLEOTIDE SEQUENCE [LARGE SCALE GENOMIC DNA]</scope>
    <source>
        <strain evidence="2">PP9</strain>
    </source>
</reference>
<dbReference type="KEGG" id="rst:ATY39_06960"/>
<dbReference type="AlphaFoldDB" id="A0A143HBU3"/>
<evidence type="ECO:0000313" key="1">
    <source>
        <dbReference type="EMBL" id="AMW99227.1"/>
    </source>
</evidence>
<dbReference type="RefSeq" id="WP_066787743.1">
    <property type="nucleotide sequence ID" value="NZ_CP014806.1"/>
</dbReference>
<accession>A0A143HBU3</accession>